<dbReference type="InterPro" id="IPR032675">
    <property type="entry name" value="LRR_dom_sf"/>
</dbReference>
<keyword evidence="4" id="KW-0433">Leucine-rich repeat</keyword>
<feature type="repeat" description="ANK" evidence="13">
    <location>
        <begin position="466"/>
        <end position="498"/>
    </location>
</feature>
<feature type="region of interest" description="Disordered" evidence="15">
    <location>
        <begin position="1050"/>
        <end position="1073"/>
    </location>
</feature>
<feature type="region of interest" description="Disordered" evidence="15">
    <location>
        <begin position="3040"/>
        <end position="3059"/>
    </location>
</feature>
<feature type="region of interest" description="Disordered" evidence="15">
    <location>
        <begin position="2514"/>
        <end position="2535"/>
    </location>
</feature>
<dbReference type="SUPFAM" id="SSF48403">
    <property type="entry name" value="Ankyrin repeat"/>
    <property type="match status" value="2"/>
</dbReference>
<dbReference type="PROSITE" id="PS50297">
    <property type="entry name" value="ANK_REP_REGION"/>
    <property type="match status" value="3"/>
</dbReference>
<dbReference type="EMBL" id="IACT01002651">
    <property type="protein sequence ID" value="LAC21919.1"/>
    <property type="molecule type" value="mRNA"/>
</dbReference>
<dbReference type="InterPro" id="IPR017441">
    <property type="entry name" value="Protein_kinase_ATP_BS"/>
</dbReference>
<protein>
    <recommendedName>
        <fullName evidence="2">non-specific serine/threonine protein kinase</fullName>
        <ecNumber evidence="2">2.7.11.1</ecNumber>
    </recommendedName>
</protein>
<dbReference type="InterPro" id="IPR020859">
    <property type="entry name" value="ROC"/>
</dbReference>
<dbReference type="PROSITE" id="PS00107">
    <property type="entry name" value="PROTEIN_KINASE_ATP"/>
    <property type="match status" value="1"/>
</dbReference>
<keyword evidence="7 14" id="KW-0547">Nucleotide-binding</keyword>
<dbReference type="Gene3D" id="1.10.510.10">
    <property type="entry name" value="Transferase(Phosphotransferase) domain 1"/>
    <property type="match status" value="1"/>
</dbReference>
<dbReference type="InterPro" id="IPR000719">
    <property type="entry name" value="Prot_kinase_dom"/>
</dbReference>
<keyword evidence="6" id="KW-0677">Repeat</keyword>
<dbReference type="SMART" id="SM00220">
    <property type="entry name" value="S_TKc"/>
    <property type="match status" value="1"/>
</dbReference>
<dbReference type="GO" id="GO:0004674">
    <property type="term" value="F:protein serine/threonine kinase activity"/>
    <property type="evidence" value="ECO:0007669"/>
    <property type="project" value="UniProtKB-KW"/>
</dbReference>
<dbReference type="GO" id="GO:0005737">
    <property type="term" value="C:cytoplasm"/>
    <property type="evidence" value="ECO:0007669"/>
    <property type="project" value="UniProtKB-ARBA"/>
</dbReference>
<sequence length="3125" mass="338967">MMTSYCSSDNEEEDDREDFPGRLLHQAALWDNAELLEDLLNSDQLQHINSRDSWGRTPLHAAAPTDTSRCLKLLLQAGALCDLPAGPRADLKTVLHMAAESGAVENIRVLLQYRASLVARDSNGCTALDLAEKAEHTHCCSILKQAADARELARQELHGALREACTRGDVPRARTLLRDLGEEATVIINAAPNGTNTLLFKGCEEGHKEMVRLLLEHGADDRIHPVTKYSPLYVACYYGRKDIAEILLKKFPCLASVCTVEKWLPLHACIINGHNSVLALLLTFPYPLHCMLSFRDKSGRWQYQFAFDVNMRDVTGQSALYLASYCANTKMVDMMLKYKLSTQKIKTREEIEQEIAEQEREEEQARQQRDSCEPPLPRSSGATGCLVSPSDTTSNSNAPADNNSANNNNSSSSPTKSLRISGGIQALMSKLNLVKTDNSSSAGSAADTNKENMICPFDIDLYCNSNTETALHVAVKNRHHNIVTLLLAAAANPNLRIYLPDDKMAEQASQHYIFTGSTALVEACRNHDLGMVEMLLKNHARDDQCKALYIAAHNNDTIILSKLLALKAHPDPEYKIHKRCLEISPGQQFGSGLSVSYTGGAVYSGICPTVPVMINWHGQRCLPFVKDQWLVDASVQLNPKLRLSPRNQVMALYAITRLDVSNNALTQLPSVIFSLPSLRILNAGQNKLEQLPPGLSCVVSGAVDGTATLPRRGNKNKSALLAGRLSSSAVVPGCTVSVLEEIHLQDNRLDYLPEGLFSLPALQHLDVSNNKLTCLPYKMWSAPKLRDLNLSLNLLSTLPSRPDQSSSSSADSQPLEPFLDDEDPAGGTGLSDGSSTSSTPKSTPKSGLPRPMSHTGGGSTVSSIGGDSTSHGSGGTTAGSSVSMGSLSSHQSGAEEEEGAAKKSRDSRGGLSLDKHGNVITCCRQRELRHHSLWTQAVQVQESLSSPASREDRAGGGAVVVTSCLQSLNLSHNAFTAAPPGLPCLALQLSRLNLSYNRLSAMGPAWSYPSGLKQLDLSHNSISAWPNMGHYTAPDNTLLEAESLPCCASNASKTKPSSAQGRRSRAGSHSSSGGGVVCLHRRHARLEGLRTLVLANNQLTRLCLYLDEGDTSLQLMDPAQDQQGVKSTAAPKGRLVFPSLSMLDVSNNCLRELPTTLHHLNNLAVLNISGNPEIQELPPEMGLLSRMWNLNTRGCGLHEPLNSMIESKKYKTMDVIGYLKSILEDARPYARMKLMIVGVAGIGKTSLLEQLRQEGTGSYRKKPAEHWATRMGNRNISTRTSRGGIMSTVGVDIGDWTYEKKVRGHSSHGPVIFRTWDFGGQKEYYATHQYFLSKRSLYLVVWKITDGEKAIDDILQWLVNIQARAPNSPVLILGTHYDLVRQKFPPSWSEDLQQIIRDRFINVIDADKLGLPRVLDTIEISCKSRHNIKLLCNLIYDTVFSLKTPGSKERLLEQRIPASYLALEDVVAHLALERRLSGRDPVLSHERYQALVTQELANRGLKPFRDTAELNQATTFLHENGVLLHYDDATLKELYFLDPQWLCDMLAHVVTIREINPFAKNGLMKLDDLKHVFKTSSCAPVDAKSYIVSLLNKFEVALTWDNRTLLIPSLLPSEEQLRAAPKGCDARVKIPLRARGWAARNKRFSGCCSSAGGGTALSVAASTVVGGDEDRRHRPSFSGSSSLHYIGSPRKDGADGSEGEEFLRPGVQISHRSSAVSAIRRLLLMSYFPSGFWSRLMTRVLADDAILGVVKNYFVLPTEVTCDGDLCSVLGGAASCPEWLCWQSGLELRYANTTLIRICENTAHAQTIRLQSSPAKQRSSGGHQTANINHDYKTMRFLVKQEGVWSDVEIKNSAVLEIVLPNEAVVIKRTVTPPEGDGGGADASNTTAAGGHSDQGGSGEGRRGSSGGLAEGIQSVVLDPSLECVTKLLALAVDHIDTLLEDWYPTLGTRFVHTSEGKFLITRLLPCPVCLDCHGHPHPPLLPPNYPTQLPDNWGSFVEMNPLYCSMTGSVLAAQMAGQPGVAATGLPSDVMTGAPPNIGGVAHGPAYIPQPPVPAVDGLLNAAGGAHGKPADGGAGAPLSPLVGRRSYGSRESYASDGDSGVGPDSNSSSRNPSAEGRPAAAEGPNIDAATQEVTPVVYSFLVEECILAAYTPPPRLTCPLHSVLLLAQIAPDTVFLDLGEQHLVAPESVQQGKLLGRGGFGFVFQGTCRHRVTGDPLDVALKMLQPVDPGHGARASAVQAYKACVSKWERDPLQYACKAYCCARQEINILLSLRHCNIVPFVGVCPRPLALVLELAPQGALDQCLKHYQRSGARLSLFALQAVILQVAKALEYLHGQHIIYRDLKSENVLVWDLPLPFSSQKQPRVDVRVADYGISRASLPSGTKGFGGTEGFMAPEMMRFNGEEEYTEKVDVFSYGMFLYELLTTHQPYEQCDNVKELVLEGGRPALTYRETQYPVYLLDLMVLCWSNNPRQRPSASQVVSIATAPEFTTLLDVASLEHSTNVMAATTVPPATRAEPEWSEGEDEESDGASWSCPPIGGIWISRTSPQLDMLLAGGGNTSSSNASTTAHYTAGVSSGVGRSPVTGSGWSSYSTIEGLPDTITAMCCVDDTVWLGDNAGNIHGYSHASNMRVFSYCLEPDSPHSSAVRAIAHLHSGLARVAVALSNGRLFVCCGDARPTTPVCGEGSFVMTELAADTYSLHCLAVTLQPGLWKLWCGGSNTRMSVFSFRCDGLVINQESISHTTTTTPQQPRTSGSHFEPEDHPPQDYSAPVVSSHPIQHRRLSARQESGAGGERGEEEGDVLLVYAPDKPHTVSPKLRRSLWTYVYPGCVVYHWDASEQRIVNRLDCSKLVPCSESLQSISIEERLSPANCQVSAIGVCGREIYVGTSWGCIIVAEASSMRPITVFRPYEDEVRSILTLWPPPPDQQHKLPGQDKPASGCNKGDAARKDASKPVAKQTSCDISPKNNSSNNSSSNNKKDPSLASSLANSSSNNNRQDGSTASDSQQATSPSQQQQNILSPSSQKSFSNISNKSGSSFSLSSSSVTSSNSSSNITGAGQEWGAVDESEDWDNEPIIGGVTPMVATIGKGYRNLLARYAPMPKSAQHEARAVYCLLWRANSWTN</sequence>
<feature type="region of interest" description="Disordered" evidence="15">
    <location>
        <begin position="2071"/>
        <end position="2129"/>
    </location>
</feature>
<dbReference type="Pfam" id="PF00023">
    <property type="entry name" value="Ank"/>
    <property type="match status" value="1"/>
</dbReference>
<evidence type="ECO:0000256" key="3">
    <source>
        <dbReference type="ARBA" id="ARBA00022527"/>
    </source>
</evidence>
<feature type="region of interest" description="Disordered" evidence="15">
    <location>
        <begin position="354"/>
        <end position="418"/>
    </location>
</feature>
<feature type="region of interest" description="Disordered" evidence="15">
    <location>
        <begin position="2921"/>
        <end position="3035"/>
    </location>
</feature>
<evidence type="ECO:0000256" key="5">
    <source>
        <dbReference type="ARBA" id="ARBA00022679"/>
    </source>
</evidence>
<feature type="region of interest" description="Disordered" evidence="15">
    <location>
        <begin position="1870"/>
        <end position="1908"/>
    </location>
</feature>
<proteinExistence type="evidence at transcript level"/>
<evidence type="ECO:0000256" key="11">
    <source>
        <dbReference type="ARBA" id="ARBA00047899"/>
    </source>
</evidence>
<feature type="repeat" description="ANK" evidence="13">
    <location>
        <begin position="54"/>
        <end position="79"/>
    </location>
</feature>
<dbReference type="GO" id="GO:0009966">
    <property type="term" value="P:regulation of signal transduction"/>
    <property type="evidence" value="ECO:0007669"/>
    <property type="project" value="UniProtKB-ARBA"/>
</dbReference>
<dbReference type="PROSITE" id="PS00108">
    <property type="entry name" value="PROTEIN_KINASE_ST"/>
    <property type="match status" value="1"/>
</dbReference>
<keyword evidence="10 13" id="KW-0040">ANK repeat</keyword>
<feature type="compositionally biased region" description="Low complexity" evidence="15">
    <location>
        <begin position="2966"/>
        <end position="3018"/>
    </location>
</feature>
<dbReference type="SUPFAM" id="SSF52540">
    <property type="entry name" value="P-loop containing nucleoside triphosphate hydrolases"/>
    <property type="match status" value="1"/>
</dbReference>
<dbReference type="FunFam" id="1.10.510.10:FF:001242">
    <property type="entry name" value="Leucine-rich repeat serine/threonine-protein kinase 1"/>
    <property type="match status" value="1"/>
</dbReference>
<feature type="compositionally biased region" description="Low complexity" evidence="15">
    <location>
        <begin position="1057"/>
        <end position="1071"/>
    </location>
</feature>
<dbReference type="InterPro" id="IPR036322">
    <property type="entry name" value="WD40_repeat_dom_sf"/>
</dbReference>
<feature type="compositionally biased region" description="Low complexity" evidence="15">
    <location>
        <begin position="831"/>
        <end position="848"/>
    </location>
</feature>
<dbReference type="Pfam" id="PF16095">
    <property type="entry name" value="COR-A"/>
    <property type="match status" value="1"/>
</dbReference>
<dbReference type="InterPro" id="IPR001611">
    <property type="entry name" value="Leu-rich_rpt"/>
</dbReference>
<dbReference type="InterPro" id="IPR032171">
    <property type="entry name" value="COR-A"/>
</dbReference>
<evidence type="ECO:0000256" key="6">
    <source>
        <dbReference type="ARBA" id="ARBA00022737"/>
    </source>
</evidence>
<keyword evidence="9 14" id="KW-0067">ATP-binding</keyword>
<comment type="catalytic activity">
    <reaction evidence="12">
        <text>L-seryl-[protein] + ATP = O-phospho-L-seryl-[protein] + ADP + H(+)</text>
        <dbReference type="Rhea" id="RHEA:17989"/>
        <dbReference type="Rhea" id="RHEA-COMP:9863"/>
        <dbReference type="Rhea" id="RHEA-COMP:11604"/>
        <dbReference type="ChEBI" id="CHEBI:15378"/>
        <dbReference type="ChEBI" id="CHEBI:29999"/>
        <dbReference type="ChEBI" id="CHEBI:30616"/>
        <dbReference type="ChEBI" id="CHEBI:83421"/>
        <dbReference type="ChEBI" id="CHEBI:456216"/>
        <dbReference type="EC" id="2.7.11.1"/>
    </reaction>
</comment>
<dbReference type="GO" id="GO:0005525">
    <property type="term" value="F:GTP binding"/>
    <property type="evidence" value="ECO:0007669"/>
    <property type="project" value="UniProtKB-KW"/>
</dbReference>
<organism evidence="18">
    <name type="scientific">Hirondellea gigas</name>
    <dbReference type="NCBI Taxonomy" id="1518452"/>
    <lineage>
        <taxon>Eukaryota</taxon>
        <taxon>Metazoa</taxon>
        <taxon>Ecdysozoa</taxon>
        <taxon>Arthropoda</taxon>
        <taxon>Crustacea</taxon>
        <taxon>Multicrustacea</taxon>
        <taxon>Malacostraca</taxon>
        <taxon>Eumalacostraca</taxon>
        <taxon>Peracarida</taxon>
        <taxon>Amphipoda</taxon>
        <taxon>Amphilochidea</taxon>
        <taxon>Lysianassida</taxon>
        <taxon>Lysianassidira</taxon>
        <taxon>Lysianassoidea</taxon>
        <taxon>Lysianassidae</taxon>
        <taxon>Hirondellea</taxon>
    </lineage>
</organism>
<dbReference type="InterPro" id="IPR008271">
    <property type="entry name" value="Ser/Thr_kinase_AS"/>
</dbReference>
<dbReference type="PROSITE" id="PS50011">
    <property type="entry name" value="PROTEIN_KINASE_DOM"/>
    <property type="match status" value="1"/>
</dbReference>
<feature type="compositionally biased region" description="Low complexity" evidence="15">
    <location>
        <begin position="3040"/>
        <end position="3055"/>
    </location>
</feature>
<feature type="compositionally biased region" description="Low complexity" evidence="15">
    <location>
        <begin position="860"/>
        <end position="871"/>
    </location>
</feature>
<dbReference type="Gene3D" id="3.40.50.300">
    <property type="entry name" value="P-loop containing nucleotide triphosphate hydrolases"/>
    <property type="match status" value="1"/>
</dbReference>
<evidence type="ECO:0000256" key="8">
    <source>
        <dbReference type="ARBA" id="ARBA00022777"/>
    </source>
</evidence>
<dbReference type="PROSITE" id="PS50088">
    <property type="entry name" value="ANK_REPEAT"/>
    <property type="match status" value="3"/>
</dbReference>
<feature type="compositionally biased region" description="Gly residues" evidence="15">
    <location>
        <begin position="1893"/>
        <end position="1908"/>
    </location>
</feature>
<evidence type="ECO:0000256" key="12">
    <source>
        <dbReference type="ARBA" id="ARBA00048679"/>
    </source>
</evidence>
<evidence type="ECO:0000256" key="15">
    <source>
        <dbReference type="SAM" id="MobiDB-lite"/>
    </source>
</evidence>
<keyword evidence="3" id="KW-0723">Serine/threonine-protein kinase</keyword>
<evidence type="ECO:0000259" key="16">
    <source>
        <dbReference type="PROSITE" id="PS50011"/>
    </source>
</evidence>
<dbReference type="SMART" id="SM00369">
    <property type="entry name" value="LRR_TYP"/>
    <property type="match status" value="11"/>
</dbReference>
<dbReference type="PROSITE" id="PS51450">
    <property type="entry name" value="LRR"/>
    <property type="match status" value="2"/>
</dbReference>
<comment type="catalytic activity">
    <reaction evidence="11">
        <text>L-threonyl-[protein] + ATP = O-phospho-L-threonyl-[protein] + ADP + H(+)</text>
        <dbReference type="Rhea" id="RHEA:46608"/>
        <dbReference type="Rhea" id="RHEA-COMP:11060"/>
        <dbReference type="Rhea" id="RHEA-COMP:11605"/>
        <dbReference type="ChEBI" id="CHEBI:15378"/>
        <dbReference type="ChEBI" id="CHEBI:30013"/>
        <dbReference type="ChEBI" id="CHEBI:30616"/>
        <dbReference type="ChEBI" id="CHEBI:61977"/>
        <dbReference type="ChEBI" id="CHEBI:456216"/>
        <dbReference type="EC" id="2.7.11.1"/>
    </reaction>
</comment>
<feature type="compositionally biased region" description="Basic and acidic residues" evidence="15">
    <location>
        <begin position="363"/>
        <end position="372"/>
    </location>
</feature>
<dbReference type="Pfam" id="PF08477">
    <property type="entry name" value="Roc"/>
    <property type="match status" value="1"/>
</dbReference>
<evidence type="ECO:0000259" key="17">
    <source>
        <dbReference type="PROSITE" id="PS51424"/>
    </source>
</evidence>
<feature type="compositionally biased region" description="Low complexity" evidence="15">
    <location>
        <begin position="394"/>
        <end position="413"/>
    </location>
</feature>
<feature type="repeat" description="ANK" evidence="13">
    <location>
        <begin position="90"/>
        <end position="122"/>
    </location>
</feature>
<keyword evidence="8 18" id="KW-0418">Kinase</keyword>
<feature type="compositionally biased region" description="Low complexity" evidence="15">
    <location>
        <begin position="878"/>
        <end position="892"/>
    </location>
</feature>
<dbReference type="Gene3D" id="3.80.10.10">
    <property type="entry name" value="Ribonuclease Inhibitor"/>
    <property type="match status" value="4"/>
</dbReference>
<feature type="binding site" evidence="14">
    <location>
        <position position="2224"/>
    </location>
    <ligand>
        <name>ATP</name>
        <dbReference type="ChEBI" id="CHEBI:30616"/>
    </ligand>
</feature>
<dbReference type="InterPro" id="IPR002110">
    <property type="entry name" value="Ankyrin_rpt"/>
</dbReference>
<dbReference type="Gene3D" id="1.25.40.20">
    <property type="entry name" value="Ankyrin repeat-containing domain"/>
    <property type="match status" value="3"/>
</dbReference>
<evidence type="ECO:0000256" key="1">
    <source>
        <dbReference type="ARBA" id="ARBA00001946"/>
    </source>
</evidence>
<dbReference type="SUPFAM" id="SSF56112">
    <property type="entry name" value="Protein kinase-like (PK-like)"/>
    <property type="match status" value="1"/>
</dbReference>
<dbReference type="FunFam" id="3.40.50.300:FF:001518">
    <property type="entry name" value="Leucine-rich repeat kinase, isoform C"/>
    <property type="match status" value="1"/>
</dbReference>
<feature type="compositionally biased region" description="Low complexity" evidence="15">
    <location>
        <begin position="2745"/>
        <end position="2755"/>
    </location>
</feature>
<reference evidence="18" key="1">
    <citation type="submission" date="2017-11" db="EMBL/GenBank/DDBJ databases">
        <title>The sensing device of the deep-sea amphipod.</title>
        <authorList>
            <person name="Kobayashi H."/>
            <person name="Nagahama T."/>
            <person name="Arai W."/>
            <person name="Sasagawa Y."/>
            <person name="Umeda M."/>
            <person name="Hayashi T."/>
            <person name="Nikaido I."/>
            <person name="Watanabe H."/>
            <person name="Oguri K."/>
            <person name="Kitazato H."/>
            <person name="Fujioka K."/>
            <person name="Kido Y."/>
            <person name="Takami H."/>
        </authorList>
    </citation>
    <scope>NUCLEOTIDE SEQUENCE</scope>
    <source>
        <tissue evidence="18">Whole body</tissue>
    </source>
</reference>
<feature type="region of interest" description="Disordered" evidence="15">
    <location>
        <begin position="1666"/>
        <end position="1699"/>
    </location>
</feature>
<keyword evidence="5" id="KW-0808">Transferase</keyword>
<dbReference type="Gene3D" id="1.10.10.2200">
    <property type="match status" value="1"/>
</dbReference>
<feature type="compositionally biased region" description="Acidic residues" evidence="15">
    <location>
        <begin position="2521"/>
        <end position="2531"/>
    </location>
</feature>
<dbReference type="SMART" id="SM00248">
    <property type="entry name" value="ANK"/>
    <property type="match status" value="10"/>
</dbReference>
<comment type="cofactor">
    <cofactor evidence="1">
        <name>Mg(2+)</name>
        <dbReference type="ChEBI" id="CHEBI:18420"/>
    </cofactor>
</comment>
<dbReference type="SMART" id="SM00364">
    <property type="entry name" value="LRR_BAC"/>
    <property type="match status" value="8"/>
</dbReference>
<dbReference type="PANTHER" id="PTHR24198:SF169">
    <property type="entry name" value="NON-SPECIFIC SERINE_THREONINE PROTEIN KINASE"/>
    <property type="match status" value="1"/>
</dbReference>
<dbReference type="InterPro" id="IPR003591">
    <property type="entry name" value="Leu-rich_rpt_typical-subtyp"/>
</dbReference>
<evidence type="ECO:0000256" key="4">
    <source>
        <dbReference type="ARBA" id="ARBA00022614"/>
    </source>
</evidence>
<evidence type="ECO:0000256" key="10">
    <source>
        <dbReference type="ARBA" id="ARBA00023043"/>
    </source>
</evidence>
<dbReference type="InterPro" id="IPR011009">
    <property type="entry name" value="Kinase-like_dom_sf"/>
</dbReference>
<dbReference type="EC" id="2.7.11.1" evidence="2"/>
<dbReference type="InterPro" id="IPR027417">
    <property type="entry name" value="P-loop_NTPase"/>
</dbReference>
<evidence type="ECO:0000313" key="18">
    <source>
        <dbReference type="EMBL" id="LAC21919.1"/>
    </source>
</evidence>
<name>A0A6A7FVB2_9CRUS</name>
<dbReference type="Pfam" id="PF00069">
    <property type="entry name" value="Pkinase"/>
    <property type="match status" value="1"/>
</dbReference>
<feature type="region of interest" description="Disordered" evidence="15">
    <location>
        <begin position="2743"/>
        <end position="2776"/>
    </location>
</feature>
<dbReference type="Pfam" id="PF23748">
    <property type="entry name" value="Beta-prop_LRRK2"/>
    <property type="match status" value="1"/>
</dbReference>
<evidence type="ECO:0000256" key="14">
    <source>
        <dbReference type="PROSITE-ProRule" id="PRU10141"/>
    </source>
</evidence>
<accession>A0A6A7FVB2</accession>
<feature type="domain" description="Protein kinase" evidence="16">
    <location>
        <begin position="2191"/>
        <end position="2491"/>
    </location>
</feature>
<evidence type="ECO:0000256" key="9">
    <source>
        <dbReference type="ARBA" id="ARBA00022840"/>
    </source>
</evidence>
<evidence type="ECO:0000256" key="13">
    <source>
        <dbReference type="PROSITE-ProRule" id="PRU00023"/>
    </source>
</evidence>
<evidence type="ECO:0000256" key="7">
    <source>
        <dbReference type="ARBA" id="ARBA00022741"/>
    </source>
</evidence>
<dbReference type="InterPro" id="IPR056602">
    <property type="entry name" value="Beta-prop_LRRK2"/>
</dbReference>
<dbReference type="GO" id="GO:0005524">
    <property type="term" value="F:ATP binding"/>
    <property type="evidence" value="ECO:0007669"/>
    <property type="project" value="UniProtKB-UniRule"/>
</dbReference>
<dbReference type="SUPFAM" id="SSF52058">
    <property type="entry name" value="L domain-like"/>
    <property type="match status" value="1"/>
</dbReference>
<dbReference type="InterPro" id="IPR036770">
    <property type="entry name" value="Ankyrin_rpt-contain_sf"/>
</dbReference>
<feature type="compositionally biased region" description="Low complexity" evidence="15">
    <location>
        <begin position="799"/>
        <end position="817"/>
    </location>
</feature>
<evidence type="ECO:0000256" key="2">
    <source>
        <dbReference type="ARBA" id="ARBA00012513"/>
    </source>
</evidence>
<dbReference type="Pfam" id="PF12796">
    <property type="entry name" value="Ank_2"/>
    <property type="match status" value="2"/>
</dbReference>
<feature type="region of interest" description="Disordered" evidence="15">
    <location>
        <begin position="799"/>
        <end position="912"/>
    </location>
</feature>
<dbReference type="PROSITE" id="PS51424">
    <property type="entry name" value="ROC"/>
    <property type="match status" value="1"/>
</dbReference>
<dbReference type="Pfam" id="PF13855">
    <property type="entry name" value="LRR_8"/>
    <property type="match status" value="1"/>
</dbReference>
<dbReference type="PRINTS" id="PR00449">
    <property type="entry name" value="RASTRNSFRMNG"/>
</dbReference>
<dbReference type="PANTHER" id="PTHR24198">
    <property type="entry name" value="ANKYRIN REPEAT AND PROTEIN KINASE DOMAIN-CONTAINING PROTEIN"/>
    <property type="match status" value="1"/>
</dbReference>
<dbReference type="SUPFAM" id="SSF50978">
    <property type="entry name" value="WD40 repeat-like"/>
    <property type="match status" value="1"/>
</dbReference>
<dbReference type="FunFam" id="3.30.70.1390:FF:000004">
    <property type="entry name" value="Leucine-rich repeat kinase, isoform C"/>
    <property type="match status" value="1"/>
</dbReference>
<feature type="compositionally biased region" description="Basic and acidic residues" evidence="15">
    <location>
        <begin position="899"/>
        <end position="912"/>
    </location>
</feature>
<dbReference type="Gene3D" id="3.30.70.1390">
    <property type="entry name" value="ROC domain from the Parkinson's disease-associated leucine-rich repeat kinase 2"/>
    <property type="match status" value="1"/>
</dbReference>
<feature type="domain" description="Roc" evidence="17">
    <location>
        <begin position="1225"/>
        <end position="1442"/>
    </location>
</feature>